<dbReference type="Proteomes" id="UP001200604">
    <property type="component" value="Unassembled WGS sequence"/>
</dbReference>
<gene>
    <name evidence="2" type="ORF">L3H44_11090</name>
</gene>
<feature type="region of interest" description="Disordered" evidence="1">
    <location>
        <begin position="42"/>
        <end position="92"/>
    </location>
</feature>
<reference evidence="2 3" key="1">
    <citation type="submission" date="2022-01" db="EMBL/GenBank/DDBJ databases">
        <title>Identification and Characterization of Corynebacterium sp.</title>
        <authorList>
            <person name="Luo Q."/>
            <person name="Qu P."/>
            <person name="Chen Q."/>
        </authorList>
    </citation>
    <scope>NUCLEOTIDE SEQUENCE [LARGE SCALE GENOMIC DNA]</scope>
    <source>
        <strain evidence="2 3">MC-12</strain>
    </source>
</reference>
<accession>A0ABS9HPU9</accession>
<evidence type="ECO:0000313" key="3">
    <source>
        <dbReference type="Proteomes" id="UP001200604"/>
    </source>
</evidence>
<feature type="compositionally biased region" description="Polar residues" evidence="1">
    <location>
        <begin position="72"/>
        <end position="81"/>
    </location>
</feature>
<protein>
    <recommendedName>
        <fullName evidence="4">Gag-pol polyprotein</fullName>
    </recommendedName>
</protein>
<name>A0ABS9HPU9_9CORY</name>
<proteinExistence type="predicted"/>
<comment type="caution">
    <text evidence="2">The sequence shown here is derived from an EMBL/GenBank/DDBJ whole genome shotgun (WGS) entry which is preliminary data.</text>
</comment>
<sequence length="92" mass="10201">MLGVSDLVSEECHAAILIADIDLSWLMTYAEHVEAEKLRKKRCGESKRTPYDGGFQSSKGGCFQQGHKFQGKGSSNSQNKRFANDRVPNPNV</sequence>
<evidence type="ECO:0000256" key="1">
    <source>
        <dbReference type="SAM" id="MobiDB-lite"/>
    </source>
</evidence>
<feature type="non-terminal residue" evidence="2">
    <location>
        <position position="92"/>
    </location>
</feature>
<keyword evidence="3" id="KW-1185">Reference proteome</keyword>
<organism evidence="2 3">
    <name type="scientific">Corynebacterium parakroppenstedtii</name>
    <dbReference type="NCBI Taxonomy" id="2828363"/>
    <lineage>
        <taxon>Bacteria</taxon>
        <taxon>Bacillati</taxon>
        <taxon>Actinomycetota</taxon>
        <taxon>Actinomycetes</taxon>
        <taxon>Mycobacteriales</taxon>
        <taxon>Corynebacteriaceae</taxon>
        <taxon>Corynebacterium</taxon>
    </lineage>
</organism>
<evidence type="ECO:0008006" key="4">
    <source>
        <dbReference type="Google" id="ProtNLM"/>
    </source>
</evidence>
<evidence type="ECO:0000313" key="2">
    <source>
        <dbReference type="EMBL" id="MCF6774928.1"/>
    </source>
</evidence>
<dbReference type="EMBL" id="JAKJKU010000080">
    <property type="protein sequence ID" value="MCF6774928.1"/>
    <property type="molecule type" value="Genomic_DNA"/>
</dbReference>